<dbReference type="PANTHER" id="PTHR42760">
    <property type="entry name" value="SHORT-CHAIN DEHYDROGENASES/REDUCTASES FAMILY MEMBER"/>
    <property type="match status" value="1"/>
</dbReference>
<evidence type="ECO:0000256" key="2">
    <source>
        <dbReference type="ARBA" id="ARBA00023002"/>
    </source>
</evidence>
<evidence type="ECO:0000256" key="3">
    <source>
        <dbReference type="RuleBase" id="RU000363"/>
    </source>
</evidence>
<comment type="caution">
    <text evidence="5">The sequence shown here is derived from an EMBL/GenBank/DDBJ whole genome shotgun (WGS) entry which is preliminary data.</text>
</comment>
<dbReference type="InterPro" id="IPR020904">
    <property type="entry name" value="Sc_DH/Rdtase_CS"/>
</dbReference>
<gene>
    <name evidence="5" type="ORF">ACH4WX_05780</name>
</gene>
<dbReference type="SMART" id="SM00822">
    <property type="entry name" value="PKS_KR"/>
    <property type="match status" value="1"/>
</dbReference>
<evidence type="ECO:0000313" key="5">
    <source>
        <dbReference type="EMBL" id="MFI1460218.1"/>
    </source>
</evidence>
<dbReference type="GeneID" id="93505404"/>
<dbReference type="GO" id="GO:0016491">
    <property type="term" value="F:oxidoreductase activity"/>
    <property type="evidence" value="ECO:0007669"/>
    <property type="project" value="UniProtKB-KW"/>
</dbReference>
<sequence length="275" mass="28343">MSTEPTTTQEETTVPEQQFDGKVALVTGAGSGIGAATARLLAQRGATAVYLCDIDGRAAAAVAADIVGGVPVELDVAVSAQVDQAFAAALTEHGRVDIVVHAAGVDDPRSKQRIYEAAEQNRPPEVLAHLEDTDWRRILSINLDGTFHVLRAAVRAMQDTGGGAIVTVGSSAAFDTLAGYPHYAASKSGVHALSQSVAKEVAHLGIRVNTVAPGPVDTGMAQRTPPHLRAAMSEGTTRGYATAEELADNILYLAAPSAANVVGAVLLSNGGRFTV</sequence>
<dbReference type="EC" id="1.1.1.-" evidence="5"/>
<dbReference type="PROSITE" id="PS00061">
    <property type="entry name" value="ADH_SHORT"/>
    <property type="match status" value="1"/>
</dbReference>
<dbReference type="PANTHER" id="PTHR42760:SF133">
    <property type="entry name" value="3-OXOACYL-[ACYL-CARRIER-PROTEIN] REDUCTASE"/>
    <property type="match status" value="1"/>
</dbReference>
<dbReference type="InterPro" id="IPR002347">
    <property type="entry name" value="SDR_fam"/>
</dbReference>
<protein>
    <submittedName>
        <fullName evidence="5">SDR family NAD(P)-dependent oxidoreductase</fullName>
        <ecNumber evidence="5">1.1.1.-</ecNumber>
    </submittedName>
</protein>
<feature type="domain" description="Ketoreductase" evidence="4">
    <location>
        <begin position="22"/>
        <end position="219"/>
    </location>
</feature>
<dbReference type="EMBL" id="JBIRUQ010000001">
    <property type="protein sequence ID" value="MFI1460218.1"/>
    <property type="molecule type" value="Genomic_DNA"/>
</dbReference>
<reference evidence="5 6" key="1">
    <citation type="submission" date="2024-10" db="EMBL/GenBank/DDBJ databases">
        <title>The Natural Products Discovery Center: Release of the First 8490 Sequenced Strains for Exploring Actinobacteria Biosynthetic Diversity.</title>
        <authorList>
            <person name="Kalkreuter E."/>
            <person name="Kautsar S.A."/>
            <person name="Yang D."/>
            <person name="Bader C.D."/>
            <person name="Teijaro C.N."/>
            <person name="Fluegel L."/>
            <person name="Davis C.M."/>
            <person name="Simpson J.R."/>
            <person name="Lauterbach L."/>
            <person name="Steele A.D."/>
            <person name="Gui C."/>
            <person name="Meng S."/>
            <person name="Li G."/>
            <person name="Viehrig K."/>
            <person name="Ye F."/>
            <person name="Su P."/>
            <person name="Kiefer A.F."/>
            <person name="Nichols A."/>
            <person name="Cepeda A.J."/>
            <person name="Yan W."/>
            <person name="Fan B."/>
            <person name="Jiang Y."/>
            <person name="Adhikari A."/>
            <person name="Zheng C.-J."/>
            <person name="Schuster L."/>
            <person name="Cowan T.M."/>
            <person name="Smanski M.J."/>
            <person name="Chevrette M.G."/>
            <person name="De Carvalho L.P.S."/>
            <person name="Shen B."/>
        </authorList>
    </citation>
    <scope>NUCLEOTIDE SEQUENCE [LARGE SCALE GENOMIC DNA]</scope>
    <source>
        <strain evidence="5 6">NPDC020568</strain>
    </source>
</reference>
<dbReference type="CDD" id="cd05233">
    <property type="entry name" value="SDR_c"/>
    <property type="match status" value="1"/>
</dbReference>
<proteinExistence type="inferred from homology"/>
<dbReference type="PRINTS" id="PR00081">
    <property type="entry name" value="GDHRDH"/>
</dbReference>
<evidence type="ECO:0000313" key="6">
    <source>
        <dbReference type="Proteomes" id="UP001611263"/>
    </source>
</evidence>
<dbReference type="SUPFAM" id="SSF51735">
    <property type="entry name" value="NAD(P)-binding Rossmann-fold domains"/>
    <property type="match status" value="1"/>
</dbReference>
<keyword evidence="6" id="KW-1185">Reference proteome</keyword>
<evidence type="ECO:0000256" key="1">
    <source>
        <dbReference type="ARBA" id="ARBA00006484"/>
    </source>
</evidence>
<dbReference type="RefSeq" id="WP_231508006.1">
    <property type="nucleotide sequence ID" value="NZ_JBIRUQ010000001.1"/>
</dbReference>
<keyword evidence="2 5" id="KW-0560">Oxidoreductase</keyword>
<evidence type="ECO:0000259" key="4">
    <source>
        <dbReference type="SMART" id="SM00822"/>
    </source>
</evidence>
<dbReference type="InterPro" id="IPR057326">
    <property type="entry name" value="KR_dom"/>
</dbReference>
<dbReference type="PRINTS" id="PR00080">
    <property type="entry name" value="SDRFAMILY"/>
</dbReference>
<organism evidence="5 6">
    <name type="scientific">Nocardia carnea</name>
    <dbReference type="NCBI Taxonomy" id="37328"/>
    <lineage>
        <taxon>Bacteria</taxon>
        <taxon>Bacillati</taxon>
        <taxon>Actinomycetota</taxon>
        <taxon>Actinomycetes</taxon>
        <taxon>Mycobacteriales</taxon>
        <taxon>Nocardiaceae</taxon>
        <taxon>Nocardia</taxon>
    </lineage>
</organism>
<dbReference type="Gene3D" id="3.40.50.720">
    <property type="entry name" value="NAD(P)-binding Rossmann-like Domain"/>
    <property type="match status" value="1"/>
</dbReference>
<dbReference type="Pfam" id="PF00106">
    <property type="entry name" value="adh_short"/>
    <property type="match status" value="1"/>
</dbReference>
<dbReference type="Proteomes" id="UP001611263">
    <property type="component" value="Unassembled WGS sequence"/>
</dbReference>
<dbReference type="InterPro" id="IPR036291">
    <property type="entry name" value="NAD(P)-bd_dom_sf"/>
</dbReference>
<accession>A0ABW7TGQ5</accession>
<comment type="similarity">
    <text evidence="1 3">Belongs to the short-chain dehydrogenases/reductases (SDR) family.</text>
</comment>
<name>A0ABW7TGQ5_9NOCA</name>